<sequence>MMAEEVVRRAHERNITKKFPRPKNWKTDQLVSYLKSNPVITESDILYLRQQQNAFFQACTNSNKEKAQQSVVEEKQGTYRWGDDPNRYYRMIIAAQDDNVRKAMADDGKCKDRQRVDGRNSDKMPDGFYKALTDKWNDEEFVAKTPALPNLHEDFTIEHEIYHMDVPNPVSIEFITKRWKDCKMRLNRLANRYEGSGHGFGQIDGREVFGHMTEEALQADDRKDYLWHHFGERPHLLLL</sequence>
<protein>
    <submittedName>
        <fullName evidence="1">Uncharacterized protein</fullName>
    </submittedName>
</protein>
<dbReference type="AlphaFoldDB" id="A0A9N8DG29"/>
<reference evidence="1" key="1">
    <citation type="submission" date="2020-06" db="EMBL/GenBank/DDBJ databases">
        <authorList>
            <consortium name="Plant Systems Biology data submission"/>
        </authorList>
    </citation>
    <scope>NUCLEOTIDE SEQUENCE</scope>
    <source>
        <strain evidence="1">D6</strain>
    </source>
</reference>
<comment type="caution">
    <text evidence="1">The sequence shown here is derived from an EMBL/GenBank/DDBJ whole genome shotgun (WGS) entry which is preliminary data.</text>
</comment>
<proteinExistence type="predicted"/>
<keyword evidence="2" id="KW-1185">Reference proteome</keyword>
<dbReference type="Proteomes" id="UP001153069">
    <property type="component" value="Unassembled WGS sequence"/>
</dbReference>
<dbReference type="EMBL" id="CAICTM010000070">
    <property type="protein sequence ID" value="CAB9499895.1"/>
    <property type="molecule type" value="Genomic_DNA"/>
</dbReference>
<evidence type="ECO:0000313" key="2">
    <source>
        <dbReference type="Proteomes" id="UP001153069"/>
    </source>
</evidence>
<accession>A0A9N8DG29</accession>
<gene>
    <name evidence="1" type="ORF">SEMRO_71_G039390.1</name>
</gene>
<evidence type="ECO:0000313" key="1">
    <source>
        <dbReference type="EMBL" id="CAB9499895.1"/>
    </source>
</evidence>
<organism evidence="1 2">
    <name type="scientific">Seminavis robusta</name>
    <dbReference type="NCBI Taxonomy" id="568900"/>
    <lineage>
        <taxon>Eukaryota</taxon>
        <taxon>Sar</taxon>
        <taxon>Stramenopiles</taxon>
        <taxon>Ochrophyta</taxon>
        <taxon>Bacillariophyta</taxon>
        <taxon>Bacillariophyceae</taxon>
        <taxon>Bacillariophycidae</taxon>
        <taxon>Naviculales</taxon>
        <taxon>Naviculaceae</taxon>
        <taxon>Seminavis</taxon>
    </lineage>
</organism>
<name>A0A9N8DG29_9STRA</name>